<evidence type="ECO:0000256" key="4">
    <source>
        <dbReference type="RuleBase" id="RU000384"/>
    </source>
</evidence>
<evidence type="ECO:0000256" key="2">
    <source>
        <dbReference type="ARBA" id="ARBA00022598"/>
    </source>
</evidence>
<feature type="domain" description="GS catalytic" evidence="5">
    <location>
        <begin position="122"/>
        <end position="452"/>
    </location>
</feature>
<keyword evidence="7" id="KW-1185">Reference proteome</keyword>
<dbReference type="Proteomes" id="UP000186168">
    <property type="component" value="Unassembled WGS sequence"/>
</dbReference>
<dbReference type="SMART" id="SM01230">
    <property type="entry name" value="Gln-synt_C"/>
    <property type="match status" value="1"/>
</dbReference>
<proteinExistence type="inferred from homology"/>
<sequence>MDTEQREQARARAREEAGRLTAQGIVGTALTWVDNAGLTRVKAVPATRLEHAVQWGVGMSPVFDVYLVDDSMTTSRHVGGPDGDLRLFPDLDRLTPLAAQPRWAWAPADRYDVSGREHPVCQRRFAHRMAERARERGIGVLMGFETEWVVTTAGAPEREPRYPTAGPAYGMTRLVDLSDYLADVLDALQAQRVEVLQLHPEYAPGQFEVSVAPADPVGAADLAVLVRQTIRGVSAQHGLEPSFAPVVTPGAVGSGGHLHLSLWQGDRNLCRGGDGPCGMTATSEAFLAGVLRALPALLAVGAPSPASYLRLEPSRWAGAYQCWGLENREAALRFVAGAPEDPGGANAEVKCFDQAANPYLATGAVIAAGLAGLDSGLTLPPPVAGDPAREGREKRLPTSLPAALEHFEASDTLREALGDPLFESIAAVRRAEAELFSGASPQDIATATRGRY</sequence>
<organism evidence="6 7">
    <name type="scientific">Streptomyces sparsogenes DSM 40356</name>
    <dbReference type="NCBI Taxonomy" id="1331668"/>
    <lineage>
        <taxon>Bacteria</taxon>
        <taxon>Bacillati</taxon>
        <taxon>Actinomycetota</taxon>
        <taxon>Actinomycetes</taxon>
        <taxon>Kitasatosporales</taxon>
        <taxon>Streptomycetaceae</taxon>
        <taxon>Streptomyces</taxon>
    </lineage>
</organism>
<evidence type="ECO:0000313" key="6">
    <source>
        <dbReference type="EMBL" id="OMI34294.1"/>
    </source>
</evidence>
<dbReference type="STRING" id="67365.GCA_001704635_01606"/>
<keyword evidence="2" id="KW-0436">Ligase</keyword>
<dbReference type="Gene3D" id="3.10.20.70">
    <property type="entry name" value="Glutamine synthetase, N-terminal domain"/>
    <property type="match status" value="1"/>
</dbReference>
<dbReference type="PROSITE" id="PS51987">
    <property type="entry name" value="GS_CATALYTIC"/>
    <property type="match status" value="1"/>
</dbReference>
<name>A0A1R1S7N3_9ACTN</name>
<dbReference type="PANTHER" id="PTHR43785:SF12">
    <property type="entry name" value="TYPE-1 GLUTAMINE SYNTHETASE 2"/>
    <property type="match status" value="1"/>
</dbReference>
<comment type="similarity">
    <text evidence="1 3 4">Belongs to the glutamine synthetase family.</text>
</comment>
<dbReference type="PANTHER" id="PTHR43785">
    <property type="entry name" value="GAMMA-GLUTAMYLPUTRESCINE SYNTHETASE"/>
    <property type="match status" value="1"/>
</dbReference>
<dbReference type="InterPro" id="IPR036651">
    <property type="entry name" value="Gln_synt_N_sf"/>
</dbReference>
<comment type="caution">
    <text evidence="6">The sequence shown here is derived from an EMBL/GenBank/DDBJ whole genome shotgun (WGS) entry which is preliminary data.</text>
</comment>
<protein>
    <submittedName>
        <fullName evidence="6">Glutamine synthetase</fullName>
    </submittedName>
</protein>
<dbReference type="GeneID" id="96746554"/>
<evidence type="ECO:0000259" key="5">
    <source>
        <dbReference type="PROSITE" id="PS51987"/>
    </source>
</evidence>
<dbReference type="GO" id="GO:0004356">
    <property type="term" value="F:glutamine synthetase activity"/>
    <property type="evidence" value="ECO:0007669"/>
    <property type="project" value="InterPro"/>
</dbReference>
<dbReference type="EMBL" id="ASQP01000472">
    <property type="protein sequence ID" value="OMI34294.1"/>
    <property type="molecule type" value="Genomic_DNA"/>
</dbReference>
<dbReference type="Pfam" id="PF00120">
    <property type="entry name" value="Gln-synt_C"/>
    <property type="match status" value="1"/>
</dbReference>
<reference evidence="6 7" key="1">
    <citation type="submission" date="2013-05" db="EMBL/GenBank/DDBJ databases">
        <title>Genome sequence of Streptomyces sparsogenes DSM 40356.</title>
        <authorList>
            <person name="Coyne S."/>
            <person name="Seebeck F.P."/>
        </authorList>
    </citation>
    <scope>NUCLEOTIDE SEQUENCE [LARGE SCALE GENOMIC DNA]</scope>
    <source>
        <strain evidence="6 7">DSM 40356</strain>
    </source>
</reference>
<dbReference type="AlphaFoldDB" id="A0A1R1S7N3"/>
<dbReference type="GO" id="GO:0006542">
    <property type="term" value="P:glutamine biosynthetic process"/>
    <property type="evidence" value="ECO:0007669"/>
    <property type="project" value="InterPro"/>
</dbReference>
<evidence type="ECO:0000313" key="7">
    <source>
        <dbReference type="Proteomes" id="UP000186168"/>
    </source>
</evidence>
<accession>A0A1R1S7N3</accession>
<dbReference type="SUPFAM" id="SSF55931">
    <property type="entry name" value="Glutamine synthetase/guanido kinase"/>
    <property type="match status" value="1"/>
</dbReference>
<dbReference type="Gene3D" id="3.30.590.10">
    <property type="entry name" value="Glutamine synthetase/guanido kinase, catalytic domain"/>
    <property type="match status" value="1"/>
</dbReference>
<dbReference type="RefSeq" id="WP_065966479.1">
    <property type="nucleotide sequence ID" value="NZ_ASQP01000472.1"/>
</dbReference>
<gene>
    <name evidence="6" type="ORF">SPAR_37133</name>
</gene>
<evidence type="ECO:0000256" key="1">
    <source>
        <dbReference type="ARBA" id="ARBA00009897"/>
    </source>
</evidence>
<dbReference type="InterPro" id="IPR008146">
    <property type="entry name" value="Gln_synth_cat_dom"/>
</dbReference>
<dbReference type="InterPro" id="IPR014746">
    <property type="entry name" value="Gln_synth/guanido_kin_cat_dom"/>
</dbReference>
<evidence type="ECO:0000256" key="3">
    <source>
        <dbReference type="PROSITE-ProRule" id="PRU01331"/>
    </source>
</evidence>